<evidence type="ECO:0000313" key="1">
    <source>
        <dbReference type="EMBL" id="ALJ01071.1"/>
    </source>
</evidence>
<organism evidence="1 2">
    <name type="scientific">Rufibacter tibetensis</name>
    <dbReference type="NCBI Taxonomy" id="512763"/>
    <lineage>
        <taxon>Bacteria</taxon>
        <taxon>Pseudomonadati</taxon>
        <taxon>Bacteroidota</taxon>
        <taxon>Cytophagia</taxon>
        <taxon>Cytophagales</taxon>
        <taxon>Hymenobacteraceae</taxon>
        <taxon>Rufibacter</taxon>
    </lineage>
</organism>
<evidence type="ECO:0008006" key="3">
    <source>
        <dbReference type="Google" id="ProtNLM"/>
    </source>
</evidence>
<dbReference type="OrthoDB" id="851603at2"/>
<evidence type="ECO:0000313" key="2">
    <source>
        <dbReference type="Proteomes" id="UP000061382"/>
    </source>
</evidence>
<dbReference type="STRING" id="512763.DC20_21325"/>
<dbReference type="Gene3D" id="1.10.3680.10">
    <property type="entry name" value="TerB-like"/>
    <property type="match status" value="1"/>
</dbReference>
<dbReference type="Proteomes" id="UP000061382">
    <property type="component" value="Chromosome"/>
</dbReference>
<dbReference type="InterPro" id="IPR029024">
    <property type="entry name" value="TerB-like"/>
</dbReference>
<keyword evidence="2" id="KW-1185">Reference proteome</keyword>
<dbReference type="PATRIC" id="fig|512763.3.peg.4683"/>
<dbReference type="CDD" id="cd07177">
    <property type="entry name" value="terB_like"/>
    <property type="match status" value="1"/>
</dbReference>
<dbReference type="KEGG" id="rti:DC20_21325"/>
<proteinExistence type="predicted"/>
<accession>A0A0P0CWE0</accession>
<name>A0A0P0CWE0_9BACT</name>
<protein>
    <recommendedName>
        <fullName evidence="3">TerB family tellurite resistance protein</fullName>
    </recommendedName>
</protein>
<dbReference type="AlphaFoldDB" id="A0A0P0CWE0"/>
<reference evidence="1 2" key="1">
    <citation type="submission" date="2015-08" db="EMBL/GenBank/DDBJ databases">
        <title>Complete genome sequence of Rufibacter tibetensis strain 1351t, a radiation-resistant bacterium from tibet plateau.</title>
        <authorList>
            <person name="Dai J."/>
        </authorList>
    </citation>
    <scope>NUCLEOTIDE SEQUENCE [LARGE SCALE GENOMIC DNA]</scope>
    <source>
        <strain evidence="1 2">1351</strain>
    </source>
</reference>
<gene>
    <name evidence="1" type="ORF">DC20_21325</name>
</gene>
<sequence>MFSIFESEETKRLKSHIVNLGALAKIDGHIDATEMEHIISIGERKGMRAQDVRALLADSGNVKHTMPNNDLDRFDQVYDLVEMMLADGIVDDSEMEFCIDIATKMGFRKAVVGVLVKKITTGVKDGLSREEIKQEALDFLELQ</sequence>
<dbReference type="SUPFAM" id="SSF158682">
    <property type="entry name" value="TerB-like"/>
    <property type="match status" value="1"/>
</dbReference>
<dbReference type="EMBL" id="CP012643">
    <property type="protein sequence ID" value="ALJ01071.1"/>
    <property type="molecule type" value="Genomic_DNA"/>
</dbReference>
<dbReference type="RefSeq" id="WP_062545709.1">
    <property type="nucleotide sequence ID" value="NZ_CP012643.1"/>
</dbReference>